<dbReference type="GO" id="GO:0005886">
    <property type="term" value="C:plasma membrane"/>
    <property type="evidence" value="ECO:0007669"/>
    <property type="project" value="UniProtKB-SubCell"/>
</dbReference>
<dbReference type="PANTHER" id="PTHR30472:SF37">
    <property type="entry name" value="FE(3+) DICITRATE TRANSPORT SYSTEM PERMEASE PROTEIN FECD-RELATED"/>
    <property type="match status" value="1"/>
</dbReference>
<proteinExistence type="inferred from homology"/>
<feature type="transmembrane region" description="Helical" evidence="8">
    <location>
        <begin position="614"/>
        <end position="631"/>
    </location>
</feature>
<evidence type="ECO:0000313" key="10">
    <source>
        <dbReference type="Proteomes" id="UP000255207"/>
    </source>
</evidence>
<keyword evidence="10" id="KW-1185">Reference proteome</keyword>
<feature type="transmembrane region" description="Helical" evidence="8">
    <location>
        <begin position="428"/>
        <end position="446"/>
    </location>
</feature>
<organism evidence="9 10">
    <name type="scientific">Bosea caraganae</name>
    <dbReference type="NCBI Taxonomy" id="2763117"/>
    <lineage>
        <taxon>Bacteria</taxon>
        <taxon>Pseudomonadati</taxon>
        <taxon>Pseudomonadota</taxon>
        <taxon>Alphaproteobacteria</taxon>
        <taxon>Hyphomicrobiales</taxon>
        <taxon>Boseaceae</taxon>
        <taxon>Bosea</taxon>
    </lineage>
</organism>
<keyword evidence="5 8" id="KW-0812">Transmembrane</keyword>
<feature type="transmembrane region" description="Helical" evidence="8">
    <location>
        <begin position="352"/>
        <end position="372"/>
    </location>
</feature>
<keyword evidence="4" id="KW-1003">Cell membrane</keyword>
<evidence type="ECO:0000313" key="9">
    <source>
        <dbReference type="EMBL" id="RDJ26659.1"/>
    </source>
</evidence>
<feature type="transmembrane region" description="Helical" evidence="8">
    <location>
        <begin position="147"/>
        <end position="170"/>
    </location>
</feature>
<accession>A0A370L8F1</accession>
<feature type="transmembrane region" description="Helical" evidence="8">
    <location>
        <begin position="570"/>
        <end position="594"/>
    </location>
</feature>
<dbReference type="GO" id="GO:0022857">
    <property type="term" value="F:transmembrane transporter activity"/>
    <property type="evidence" value="ECO:0007669"/>
    <property type="project" value="InterPro"/>
</dbReference>
<feature type="transmembrane region" description="Helical" evidence="8">
    <location>
        <begin position="93"/>
        <end position="116"/>
    </location>
</feature>
<gene>
    <name evidence="9" type="ORF">DWE98_07320</name>
</gene>
<protein>
    <submittedName>
        <fullName evidence="9">Fe(3+)-hydroxamate ABC transporter permease FhuB</fullName>
    </submittedName>
</protein>
<evidence type="ECO:0000256" key="6">
    <source>
        <dbReference type="ARBA" id="ARBA00022989"/>
    </source>
</evidence>
<comment type="caution">
    <text evidence="9">The sequence shown here is derived from an EMBL/GenBank/DDBJ whole genome shotgun (WGS) entry which is preliminary data.</text>
</comment>
<feature type="transmembrane region" description="Helical" evidence="8">
    <location>
        <begin position="398"/>
        <end position="416"/>
    </location>
</feature>
<feature type="transmembrane region" description="Helical" evidence="8">
    <location>
        <begin position="279"/>
        <end position="302"/>
    </location>
</feature>
<dbReference type="InterPro" id="IPR037294">
    <property type="entry name" value="ABC_BtuC-like"/>
</dbReference>
<comment type="subcellular location">
    <subcellularLocation>
        <location evidence="1">Cell membrane</location>
        <topology evidence="1">Multi-pass membrane protein</topology>
    </subcellularLocation>
</comment>
<reference evidence="10" key="1">
    <citation type="submission" date="2018-07" db="EMBL/GenBank/DDBJ databases">
        <authorList>
            <person name="Safronova V.I."/>
            <person name="Chirak E.R."/>
            <person name="Sazanova A.L."/>
        </authorList>
    </citation>
    <scope>NUCLEOTIDE SEQUENCE [LARGE SCALE GENOMIC DNA]</scope>
    <source>
        <strain evidence="10">RCAM04685</strain>
    </source>
</reference>
<feature type="transmembrane region" description="Helical" evidence="8">
    <location>
        <begin position="254"/>
        <end position="272"/>
    </location>
</feature>
<evidence type="ECO:0000256" key="4">
    <source>
        <dbReference type="ARBA" id="ARBA00022475"/>
    </source>
</evidence>
<name>A0A370L8F1_9HYPH</name>
<feature type="transmembrane region" description="Helical" evidence="8">
    <location>
        <begin position="528"/>
        <end position="549"/>
    </location>
</feature>
<dbReference type="SUPFAM" id="SSF81345">
    <property type="entry name" value="ABC transporter involved in vitamin B12 uptake, BtuC"/>
    <property type="match status" value="2"/>
</dbReference>
<evidence type="ECO:0000256" key="8">
    <source>
        <dbReference type="SAM" id="Phobius"/>
    </source>
</evidence>
<evidence type="ECO:0000256" key="7">
    <source>
        <dbReference type="ARBA" id="ARBA00023136"/>
    </source>
</evidence>
<dbReference type="GO" id="GO:0033214">
    <property type="term" value="P:siderophore-iron import into cell"/>
    <property type="evidence" value="ECO:0007669"/>
    <property type="project" value="TreeGrafter"/>
</dbReference>
<feature type="transmembrane region" description="Helical" evidence="8">
    <location>
        <begin position="190"/>
        <end position="212"/>
    </location>
</feature>
<evidence type="ECO:0000256" key="1">
    <source>
        <dbReference type="ARBA" id="ARBA00004651"/>
    </source>
</evidence>
<comment type="similarity">
    <text evidence="2">Belongs to the binding-protein-dependent transport system permease family. FecCD subfamily.</text>
</comment>
<dbReference type="PANTHER" id="PTHR30472">
    <property type="entry name" value="FERRIC ENTEROBACTIN TRANSPORT SYSTEM PERMEASE PROTEIN"/>
    <property type="match status" value="1"/>
</dbReference>
<evidence type="ECO:0000256" key="5">
    <source>
        <dbReference type="ARBA" id="ARBA00022692"/>
    </source>
</evidence>
<feature type="transmembrane region" description="Helical" evidence="8">
    <location>
        <begin position="224"/>
        <end position="248"/>
    </location>
</feature>
<dbReference type="Pfam" id="PF01032">
    <property type="entry name" value="FecCD"/>
    <property type="match status" value="2"/>
</dbReference>
<dbReference type="Proteomes" id="UP000255207">
    <property type="component" value="Unassembled WGS sequence"/>
</dbReference>
<keyword evidence="3" id="KW-0813">Transport</keyword>
<evidence type="ECO:0000256" key="2">
    <source>
        <dbReference type="ARBA" id="ARBA00007935"/>
    </source>
</evidence>
<dbReference type="EMBL" id="QQTP01000003">
    <property type="protein sequence ID" value="RDJ26659.1"/>
    <property type="molecule type" value="Genomic_DNA"/>
</dbReference>
<feature type="transmembrane region" description="Helical" evidence="8">
    <location>
        <begin position="484"/>
        <end position="503"/>
    </location>
</feature>
<dbReference type="AlphaFoldDB" id="A0A370L8F1"/>
<dbReference type="CDD" id="cd06550">
    <property type="entry name" value="TM_ABC_iron-siderophores_like"/>
    <property type="match status" value="2"/>
</dbReference>
<feature type="transmembrane region" description="Helical" evidence="8">
    <location>
        <begin position="122"/>
        <end position="140"/>
    </location>
</feature>
<dbReference type="NCBIfam" id="NF007866">
    <property type="entry name" value="PRK10577.1-2"/>
    <property type="match status" value="1"/>
</dbReference>
<dbReference type="InterPro" id="IPR000522">
    <property type="entry name" value="ABC_transptr_permease_BtuC"/>
</dbReference>
<feature type="transmembrane region" description="Helical" evidence="8">
    <location>
        <begin position="60"/>
        <end position="81"/>
    </location>
</feature>
<sequence length="666" mass="67820">MPERSLLASAPAMPRAALGWAGLALLAAVLALAVALTRPPLPGDPAVTQALEQILLWQSLVPRAVTALLAGAALGLSGALLQQVLRNPIADPSTLGIASGAQLALTIATAYAPVLIAFSREAVALTGGLAAVGIILGLSWRRGLDPITVVLSGMVISLIAAALSATVILAKGEYVLSLFIWGAGSLNQQSWDAVIALAPRLALGFAAALLLLRPLGLLGLDDRSARSLGLALHGARLLVIAVAVWLAATVTAEIGVIGFVGLAAPALARIAGARTPRQILLAAPVIGAIILSLTDSAVQLLGSGTADLAPTGAATALLGGPLLLWLLPRVRMVHRAQAGLPPSAPHRVRRPLTAAIWLAGLAVLLVIVALTLGRGPDGWEIATGAVFSDLLPFRGPRIVAAGMAGAMLGAAGTLMQRLTGNPLAGPEVLGVSAGGGVGLAVTLFLVPVLNPLYLVLGIALGSLAVLLVMLALAARSGFGPERLLLAGIAMGALCMALISTVLAQGDLRAYVLLVWMSGSTNRVGEIEAWTGVIAAAVLIAPLFLFWRWLDILPLGAGSSRSLGLGLTRSRLTLATFGALLTGFASFLIGPLSLIGLIAPHLARLTGFARGNHQLLAAVLIGGATMILADWLSRIAAFPYQVPVGLFAALIGGPYLIWLLSRGDTDG</sequence>
<feature type="transmembrane region" description="Helical" evidence="8">
    <location>
        <begin position="643"/>
        <end position="660"/>
    </location>
</feature>
<keyword evidence="6 8" id="KW-1133">Transmembrane helix</keyword>
<dbReference type="Gene3D" id="1.10.3470.10">
    <property type="entry name" value="ABC transporter involved in vitamin B12 uptake, BtuC"/>
    <property type="match status" value="2"/>
</dbReference>
<keyword evidence="7 8" id="KW-0472">Membrane</keyword>
<evidence type="ECO:0000256" key="3">
    <source>
        <dbReference type="ARBA" id="ARBA00022448"/>
    </source>
</evidence>
<feature type="transmembrane region" description="Helical" evidence="8">
    <location>
        <begin position="308"/>
        <end position="327"/>
    </location>
</feature>
<dbReference type="OrthoDB" id="9811721at2"/>
<feature type="transmembrane region" description="Helical" evidence="8">
    <location>
        <begin position="452"/>
        <end position="472"/>
    </location>
</feature>